<organism evidence="3 4">
    <name type="scientific">Lasallia pustulata</name>
    <dbReference type="NCBI Taxonomy" id="136370"/>
    <lineage>
        <taxon>Eukaryota</taxon>
        <taxon>Fungi</taxon>
        <taxon>Dikarya</taxon>
        <taxon>Ascomycota</taxon>
        <taxon>Pezizomycotina</taxon>
        <taxon>Lecanoromycetes</taxon>
        <taxon>OSLEUM clade</taxon>
        <taxon>Umbilicariomycetidae</taxon>
        <taxon>Umbilicariales</taxon>
        <taxon>Umbilicariaceae</taxon>
        <taxon>Lasallia</taxon>
    </lineage>
</organism>
<reference evidence="3 4" key="1">
    <citation type="submission" date="2019-09" db="EMBL/GenBank/DDBJ databases">
        <title>The hologenome of the rock-dwelling lichen Lasallia pustulata.</title>
        <authorList>
            <person name="Greshake Tzovaras B."/>
            <person name="Segers F."/>
            <person name="Bicker A."/>
            <person name="Dal Grande F."/>
            <person name="Otte J."/>
            <person name="Hankeln T."/>
            <person name="Schmitt I."/>
            <person name="Ebersberger I."/>
        </authorList>
    </citation>
    <scope>NUCLEOTIDE SEQUENCE [LARGE SCALE GENOMIC DNA]</scope>
    <source>
        <strain evidence="3">A1-1</strain>
    </source>
</reference>
<dbReference type="CDD" id="cd07061">
    <property type="entry name" value="HP_HAP_like"/>
    <property type="match status" value="1"/>
</dbReference>
<dbReference type="PANTHER" id="PTHR11567:SF142">
    <property type="entry name" value="PHOSPHOGLYCERATE MUTASE-LIKE PROTEIN"/>
    <property type="match status" value="1"/>
</dbReference>
<name>A0A5M8PJR2_9LECA</name>
<dbReference type="EMBL" id="VXIT01000010">
    <property type="protein sequence ID" value="KAA6409679.1"/>
    <property type="molecule type" value="Genomic_DNA"/>
</dbReference>
<comment type="similarity">
    <text evidence="1">Belongs to the histidine acid phosphatase family.</text>
</comment>
<evidence type="ECO:0000256" key="2">
    <source>
        <dbReference type="SAM" id="SignalP"/>
    </source>
</evidence>
<sequence>MHASQALLLTLALPIAPVAAQTVLGVYIFSRHGDRTSKSTPPTVLTDLGYQQVFTSGTYFRNRYIADGAPSQIAGIEPNVVKYSQISASAPLDTVLMPSAQGFLQGLYPPVGPTLGSQKLANGMTVQSPLNGYQLIPIAQVTTGTTSESTGWLQGASNCANAIVNSNEYFSTPEYMSLLNSTADFYKSLTPLVNNTFSPNQISYKNAYIIYDLLNVATIHNSTVLKSPLLPPPPSNSSAP</sequence>
<accession>A0A5M8PJR2</accession>
<feature type="chain" id="PRO_5024361822" evidence="2">
    <location>
        <begin position="21"/>
        <end position="240"/>
    </location>
</feature>
<dbReference type="OrthoDB" id="258392at2759"/>
<dbReference type="PANTHER" id="PTHR11567">
    <property type="entry name" value="ACID PHOSPHATASE-RELATED"/>
    <property type="match status" value="1"/>
</dbReference>
<dbReference type="InterPro" id="IPR050645">
    <property type="entry name" value="Histidine_acid_phosphatase"/>
</dbReference>
<evidence type="ECO:0000313" key="3">
    <source>
        <dbReference type="EMBL" id="KAA6409679.1"/>
    </source>
</evidence>
<dbReference type="InterPro" id="IPR029033">
    <property type="entry name" value="His_PPase_superfam"/>
</dbReference>
<proteinExistence type="inferred from homology"/>
<dbReference type="Gene3D" id="3.40.50.1240">
    <property type="entry name" value="Phosphoglycerate mutase-like"/>
    <property type="match status" value="1"/>
</dbReference>
<evidence type="ECO:0000256" key="1">
    <source>
        <dbReference type="ARBA" id="ARBA00005375"/>
    </source>
</evidence>
<evidence type="ECO:0000313" key="4">
    <source>
        <dbReference type="Proteomes" id="UP000324767"/>
    </source>
</evidence>
<gene>
    <name evidence="3" type="ORF">FRX48_06291</name>
</gene>
<dbReference type="Proteomes" id="UP000324767">
    <property type="component" value="Unassembled WGS sequence"/>
</dbReference>
<dbReference type="InterPro" id="IPR000560">
    <property type="entry name" value="His_Pase_clade-2"/>
</dbReference>
<dbReference type="AlphaFoldDB" id="A0A5M8PJR2"/>
<dbReference type="GO" id="GO:0016791">
    <property type="term" value="F:phosphatase activity"/>
    <property type="evidence" value="ECO:0007669"/>
    <property type="project" value="TreeGrafter"/>
</dbReference>
<protein>
    <submittedName>
        <fullName evidence="3">Acid phosphatase</fullName>
    </submittedName>
</protein>
<feature type="signal peptide" evidence="2">
    <location>
        <begin position="1"/>
        <end position="20"/>
    </location>
</feature>
<comment type="caution">
    <text evidence="3">The sequence shown here is derived from an EMBL/GenBank/DDBJ whole genome shotgun (WGS) entry which is preliminary data.</text>
</comment>
<keyword evidence="2" id="KW-0732">Signal</keyword>
<dbReference type="SUPFAM" id="SSF53254">
    <property type="entry name" value="Phosphoglycerate mutase-like"/>
    <property type="match status" value="1"/>
</dbReference>